<evidence type="ECO:0000313" key="2">
    <source>
        <dbReference type="EMBL" id="MPM36529.1"/>
    </source>
</evidence>
<comment type="caution">
    <text evidence="2">The sequence shown here is derived from an EMBL/GenBank/DDBJ whole genome shotgun (WGS) entry which is preliminary data.</text>
</comment>
<accession>A0A644Z7B7</accession>
<dbReference type="EMBL" id="VSSQ01007635">
    <property type="protein sequence ID" value="MPM36529.1"/>
    <property type="molecule type" value="Genomic_DNA"/>
</dbReference>
<name>A0A644Z7B7_9ZZZZ</name>
<evidence type="ECO:0000256" key="1">
    <source>
        <dbReference type="SAM" id="MobiDB-lite"/>
    </source>
</evidence>
<organism evidence="2">
    <name type="scientific">bioreactor metagenome</name>
    <dbReference type="NCBI Taxonomy" id="1076179"/>
    <lineage>
        <taxon>unclassified sequences</taxon>
        <taxon>metagenomes</taxon>
        <taxon>ecological metagenomes</taxon>
    </lineage>
</organism>
<feature type="region of interest" description="Disordered" evidence="1">
    <location>
        <begin position="1"/>
        <end position="20"/>
    </location>
</feature>
<feature type="compositionally biased region" description="Basic and acidic residues" evidence="1">
    <location>
        <begin position="9"/>
        <end position="20"/>
    </location>
</feature>
<sequence>MPFDVVDERDDREARMERTDDVAQPLRERIRADAVVYGAEFRHRVFADDFTVLQLKLIGAALQLADFLETVHMISHVLSCDGGKLNGRIDIDVSGRGIELIVNFYVQCAGLSDIQRDDDLALLHLGVVDPFGVGIIQPLAVGGTEQDFARSAGLRDGDLHQQMAIQVIEGSQPLGRDMHSERMRPRRLRRYLDSLERRAAETHAARPVGGTHELPYSGRAAGPADVPGIADVVAAPAGVMASVDFVPADEVVAVPHIGRDFPDIAFERAVGRFNIDEGGIAISRADCRIIRAAGHRGIGLAEGERSDPEGGGFPGEDRIAGIVGFNRTDVGDAPAQLDGSLKVAVANLATESVQCHAMRMVDRDVACRHRLPRAFGIGAFGERKLQSGAKGILPEVARAVFHPVIIVAVPLGIDAVGFGHADGDVFDGLAVAWNGAVGESANRDCPSAFGHAPAFWKSDGDVLNQKLPASMAADHGLRQAVHGRRPCAEPPIYAGRNVAQDAVIVDGGIEQRRDIAPCTSDKNVKPQILVIGECASPATVGKIQRCPASRPVVTAILAGGRVDVNV</sequence>
<protein>
    <submittedName>
        <fullName evidence="2">Uncharacterized protein</fullName>
    </submittedName>
</protein>
<gene>
    <name evidence="2" type="ORF">SDC9_83127</name>
</gene>
<proteinExistence type="predicted"/>
<reference evidence="2" key="1">
    <citation type="submission" date="2019-08" db="EMBL/GenBank/DDBJ databases">
        <authorList>
            <person name="Kucharzyk K."/>
            <person name="Murdoch R.W."/>
            <person name="Higgins S."/>
            <person name="Loffler F."/>
        </authorList>
    </citation>
    <scope>NUCLEOTIDE SEQUENCE</scope>
</reference>
<dbReference type="AlphaFoldDB" id="A0A644Z7B7"/>